<reference evidence="15" key="1">
    <citation type="submission" date="2020-05" db="UniProtKB">
        <authorList>
            <consortium name="EnsemblMetazoa"/>
        </authorList>
    </citation>
    <scope>IDENTIFICATION</scope>
    <source>
        <strain evidence="15">BB02</strain>
    </source>
</reference>
<dbReference type="Gene3D" id="1.10.150.570">
    <property type="entry name" value="GidA associated domain, C-terminal subdomain"/>
    <property type="match status" value="1"/>
</dbReference>
<dbReference type="NCBIfam" id="NF000848">
    <property type="entry name" value="PRK00074.1"/>
    <property type="match status" value="1"/>
</dbReference>
<dbReference type="InterPro" id="IPR036188">
    <property type="entry name" value="FAD/NAD-bd_sf"/>
</dbReference>
<protein>
    <recommendedName>
        <fullName evidence="4">GMP synthase [glutamine-hydrolyzing]</fullName>
        <ecNumber evidence="3">6.3.5.2</ecNumber>
    </recommendedName>
    <alternativeName>
        <fullName evidence="12">Glutamine amidotransferase</fullName>
    </alternativeName>
</protein>
<dbReference type="InterPro" id="IPR026904">
    <property type="entry name" value="MnmG_C"/>
</dbReference>
<keyword evidence="9 13" id="KW-0658">Purine biosynthesis</keyword>
<dbReference type="PRINTS" id="PR00368">
    <property type="entry name" value="FADPNR"/>
</dbReference>
<dbReference type="InterPro" id="IPR025777">
    <property type="entry name" value="GMPS_ATP_PPase_dom"/>
</dbReference>
<dbReference type="Gene3D" id="3.50.50.60">
    <property type="entry name" value="FAD/NAD(P)-binding domain"/>
    <property type="match status" value="1"/>
</dbReference>
<comment type="cofactor">
    <cofactor evidence="1">
        <name>FAD</name>
        <dbReference type="ChEBI" id="CHEBI:57692"/>
    </cofactor>
</comment>
<dbReference type="Pfam" id="PF01134">
    <property type="entry name" value="GIDA"/>
    <property type="match status" value="1"/>
</dbReference>
<dbReference type="PANTHER" id="PTHR11922:SF2">
    <property type="entry name" value="GMP SYNTHASE [GLUTAMINE-HYDROLYZING]"/>
    <property type="match status" value="1"/>
</dbReference>
<evidence type="ECO:0000256" key="11">
    <source>
        <dbReference type="ARBA" id="ARBA00022840"/>
    </source>
</evidence>
<dbReference type="SUPFAM" id="SSF54810">
    <property type="entry name" value="GMP synthetase C-terminal dimerisation domain"/>
    <property type="match status" value="1"/>
</dbReference>
<dbReference type="GO" id="GO:0005524">
    <property type="term" value="F:ATP binding"/>
    <property type="evidence" value="ECO:0007669"/>
    <property type="project" value="UniProtKB-UniRule"/>
</dbReference>
<evidence type="ECO:0000256" key="1">
    <source>
        <dbReference type="ARBA" id="ARBA00001974"/>
    </source>
</evidence>
<evidence type="ECO:0000313" key="15">
    <source>
        <dbReference type="EnsemblMetazoa" id="BGLB016338-PA"/>
    </source>
</evidence>
<dbReference type="Pfam" id="PF00958">
    <property type="entry name" value="GMP_synt_C"/>
    <property type="match status" value="1"/>
</dbReference>
<dbReference type="STRING" id="6526.A0A2C9K7Q2"/>
<keyword evidence="7 13" id="KW-0547">Nucleotide-binding</keyword>
<dbReference type="Gene3D" id="3.40.50.620">
    <property type="entry name" value="HUPs"/>
    <property type="match status" value="1"/>
</dbReference>
<keyword evidence="11 13" id="KW-0067">ATP-binding</keyword>
<evidence type="ECO:0000256" key="2">
    <source>
        <dbReference type="ARBA" id="ARBA00005153"/>
    </source>
</evidence>
<dbReference type="VEuPathDB" id="VectorBase:BGLAX_047234"/>
<evidence type="ECO:0000259" key="14">
    <source>
        <dbReference type="PROSITE" id="PS51553"/>
    </source>
</evidence>
<dbReference type="InterPro" id="IPR001674">
    <property type="entry name" value="GMP_synth_C"/>
</dbReference>
<dbReference type="EC" id="6.3.5.2" evidence="3"/>
<dbReference type="VEuPathDB" id="VectorBase:BGLB016338"/>
<evidence type="ECO:0000256" key="13">
    <source>
        <dbReference type="PROSITE-ProRule" id="PRU00886"/>
    </source>
</evidence>
<evidence type="ECO:0000256" key="6">
    <source>
        <dbReference type="ARBA" id="ARBA00022630"/>
    </source>
</evidence>
<feature type="binding site" evidence="13">
    <location>
        <begin position="248"/>
        <end position="254"/>
    </location>
    <ligand>
        <name>ATP</name>
        <dbReference type="ChEBI" id="CHEBI:30616"/>
    </ligand>
</feature>
<dbReference type="FunFam" id="3.30.300.10:FF:000002">
    <property type="entry name" value="GMP synthase [glutamine-hydrolyzing]"/>
    <property type="match status" value="1"/>
</dbReference>
<dbReference type="PROSITE" id="PS01280">
    <property type="entry name" value="GIDA_1"/>
    <property type="match status" value="1"/>
</dbReference>
<dbReference type="Proteomes" id="UP000076420">
    <property type="component" value="Unassembled WGS sequence"/>
</dbReference>
<dbReference type="GO" id="GO:0003921">
    <property type="term" value="F:GMP synthase activity"/>
    <property type="evidence" value="ECO:0007669"/>
    <property type="project" value="InterPro"/>
</dbReference>
<evidence type="ECO:0000256" key="5">
    <source>
        <dbReference type="ARBA" id="ARBA00022598"/>
    </source>
</evidence>
<keyword evidence="6" id="KW-0285">Flavoprotein</keyword>
<dbReference type="NCBIfam" id="TIGR00884">
    <property type="entry name" value="guaA_Cterm"/>
    <property type="match status" value="1"/>
</dbReference>
<evidence type="ECO:0000256" key="8">
    <source>
        <dbReference type="ARBA" id="ARBA00022749"/>
    </source>
</evidence>
<keyword evidence="10" id="KW-0274">FAD</keyword>
<proteinExistence type="predicted"/>
<dbReference type="Pfam" id="PF02540">
    <property type="entry name" value="NAD_synthase"/>
    <property type="match status" value="1"/>
</dbReference>
<dbReference type="SUPFAM" id="SSF52402">
    <property type="entry name" value="Adenine nucleotide alpha hydrolases-like"/>
    <property type="match status" value="1"/>
</dbReference>
<keyword evidence="5" id="KW-0436">Ligase</keyword>
<dbReference type="UniPathway" id="UPA00189">
    <property type="reaction ID" value="UER00296"/>
</dbReference>
<evidence type="ECO:0000256" key="7">
    <source>
        <dbReference type="ARBA" id="ARBA00022741"/>
    </source>
</evidence>
<comment type="pathway">
    <text evidence="2">Purine metabolism; GMP biosynthesis; GMP from XMP (L-Gln route): step 1/1.</text>
</comment>
<keyword evidence="8 13" id="KW-0332">GMP biosynthesis</keyword>
<sequence>MKDFDVIVVGGGHAGVEAALASSRMNKKTLLITVNKNKIANTPCNPSIGGPAKGIVVREIDALNGAMSVLADKCALQMKILNLSRGPGVQALRAQIDKEKYSLEAVKILEKSSKLEIIEGVVEKLIIEKNICKGIEVDNKKIFANAVVLTTGTYMDSLTFSGFDFKKTGPDNDITSNGISPRYCPSIEDKVVKFSDKERHQLFIEPETEFEAREKLTRINPKTIGEVSRIDGITPSDVIAIIIILALSGGVDSSVVALLLQRAIGKQLKCFFVNHGLLRDEECLEVINYLKTCEKINIDIIDAKQLFLSALSGKIDPEDKRKTIGAKFIEVFEKEAITLNGKYLAQGTIYSDVIESSGHGKTSKTIKSHHNVGGLPEKMHLKIIEPVNDLFKDEVRELGVALGLPKKYVNRHPFPGPGFTVRILGEVTEDALNKVKKADHIFIEELQKHDLYDKVSQAFAVFLPIKSVGVMGDYRTYDNVIAIRSINTVDFMTGTITNFPFDFLTKVSTRIVNEVKGINRVVYDITSKPPGTIE</sequence>
<dbReference type="Gene3D" id="3.30.300.10">
    <property type="match status" value="1"/>
</dbReference>
<dbReference type="PANTHER" id="PTHR11922">
    <property type="entry name" value="GMP SYNTHASE-RELATED"/>
    <property type="match status" value="1"/>
</dbReference>
<dbReference type="EnsemblMetazoa" id="BGLB016338-RA">
    <property type="protein sequence ID" value="BGLB016338-PA"/>
    <property type="gene ID" value="BGLB016338"/>
</dbReference>
<organism evidence="15 16">
    <name type="scientific">Biomphalaria glabrata</name>
    <name type="common">Bloodfluke planorb</name>
    <name type="synonym">Freshwater snail</name>
    <dbReference type="NCBI Taxonomy" id="6526"/>
    <lineage>
        <taxon>Eukaryota</taxon>
        <taxon>Metazoa</taxon>
        <taxon>Spiralia</taxon>
        <taxon>Lophotrochozoa</taxon>
        <taxon>Mollusca</taxon>
        <taxon>Gastropoda</taxon>
        <taxon>Heterobranchia</taxon>
        <taxon>Euthyneura</taxon>
        <taxon>Panpulmonata</taxon>
        <taxon>Hygrophila</taxon>
        <taxon>Lymnaeoidea</taxon>
        <taxon>Planorbidae</taxon>
        <taxon>Biomphalaria</taxon>
    </lineage>
</organism>
<dbReference type="Pfam" id="PF13932">
    <property type="entry name" value="SAM_GIDA_C"/>
    <property type="match status" value="1"/>
</dbReference>
<dbReference type="AlphaFoldDB" id="A0A2C9K7Q2"/>
<dbReference type="InterPro" id="IPR047001">
    <property type="entry name" value="MnmG_C_subdom"/>
</dbReference>
<dbReference type="InterPro" id="IPR044920">
    <property type="entry name" value="MnmG_C_subdom_sf"/>
</dbReference>
<dbReference type="SUPFAM" id="SSF51905">
    <property type="entry name" value="FAD/NAD(P)-binding domain"/>
    <property type="match status" value="1"/>
</dbReference>
<name>A0A2C9K7Q2_BIOGL</name>
<evidence type="ECO:0000256" key="4">
    <source>
        <dbReference type="ARBA" id="ARBA00021562"/>
    </source>
</evidence>
<dbReference type="SMART" id="SM01228">
    <property type="entry name" value="GIDA_assoc_3"/>
    <property type="match status" value="1"/>
</dbReference>
<evidence type="ECO:0000256" key="9">
    <source>
        <dbReference type="ARBA" id="ARBA00022755"/>
    </source>
</evidence>
<feature type="domain" description="GMPS ATP-PPase" evidence="14">
    <location>
        <begin position="214"/>
        <end position="411"/>
    </location>
</feature>
<accession>A0A2C9K7Q2</accession>
<dbReference type="InterPro" id="IPR040131">
    <property type="entry name" value="MnmG_N"/>
</dbReference>
<dbReference type="InterPro" id="IPR020595">
    <property type="entry name" value="MnmG-rel_CS"/>
</dbReference>
<dbReference type="InterPro" id="IPR022310">
    <property type="entry name" value="NAD/GMP_synthase"/>
</dbReference>
<gene>
    <name evidence="15" type="primary">106064484</name>
</gene>
<dbReference type="GO" id="GO:0005829">
    <property type="term" value="C:cytosol"/>
    <property type="evidence" value="ECO:0007669"/>
    <property type="project" value="TreeGrafter"/>
</dbReference>
<evidence type="ECO:0000313" key="16">
    <source>
        <dbReference type="Proteomes" id="UP000076420"/>
    </source>
</evidence>
<dbReference type="PROSITE" id="PS51553">
    <property type="entry name" value="GMPS_ATP_PPASE"/>
    <property type="match status" value="1"/>
</dbReference>
<evidence type="ECO:0000256" key="10">
    <source>
        <dbReference type="ARBA" id="ARBA00022827"/>
    </source>
</evidence>
<evidence type="ECO:0000256" key="12">
    <source>
        <dbReference type="ARBA" id="ARBA00031356"/>
    </source>
</evidence>
<dbReference type="CDD" id="cd01997">
    <property type="entry name" value="GMP_synthase_C"/>
    <property type="match status" value="1"/>
</dbReference>
<dbReference type="InterPro" id="IPR014729">
    <property type="entry name" value="Rossmann-like_a/b/a_fold"/>
</dbReference>
<evidence type="ECO:0000256" key="3">
    <source>
        <dbReference type="ARBA" id="ARBA00012746"/>
    </source>
</evidence>